<protein>
    <recommendedName>
        <fullName evidence="4">Shugoshin C-terminal domain-containing protein</fullName>
    </recommendedName>
</protein>
<dbReference type="OrthoDB" id="48091at2759"/>
<feature type="compositionally biased region" description="Basic and acidic residues" evidence="3">
    <location>
        <begin position="781"/>
        <end position="802"/>
    </location>
</feature>
<reference evidence="5" key="1">
    <citation type="submission" date="2020-06" db="EMBL/GenBank/DDBJ databases">
        <authorList>
            <consortium name="Plant Systems Biology data submission"/>
        </authorList>
    </citation>
    <scope>NUCLEOTIDE SEQUENCE</scope>
    <source>
        <strain evidence="5">D6</strain>
    </source>
</reference>
<feature type="compositionally biased region" description="Polar residues" evidence="3">
    <location>
        <begin position="768"/>
        <end position="780"/>
    </location>
</feature>
<feature type="compositionally biased region" description="Low complexity" evidence="3">
    <location>
        <begin position="712"/>
        <end position="726"/>
    </location>
</feature>
<feature type="region of interest" description="Disordered" evidence="3">
    <location>
        <begin position="173"/>
        <end position="845"/>
    </location>
</feature>
<comment type="similarity">
    <text evidence="1">Belongs to the shugoshin family.</text>
</comment>
<feature type="compositionally biased region" description="Polar residues" evidence="3">
    <location>
        <begin position="499"/>
        <end position="511"/>
    </location>
</feature>
<dbReference type="AlphaFoldDB" id="A0A9N8E1N4"/>
<organism evidence="5 6">
    <name type="scientific">Seminavis robusta</name>
    <dbReference type="NCBI Taxonomy" id="568900"/>
    <lineage>
        <taxon>Eukaryota</taxon>
        <taxon>Sar</taxon>
        <taxon>Stramenopiles</taxon>
        <taxon>Ochrophyta</taxon>
        <taxon>Bacillariophyta</taxon>
        <taxon>Bacillariophyceae</taxon>
        <taxon>Bacillariophycidae</taxon>
        <taxon>Naviculales</taxon>
        <taxon>Naviculaceae</taxon>
        <taxon>Seminavis</taxon>
    </lineage>
</organism>
<feature type="compositionally biased region" description="Basic and acidic residues" evidence="3">
    <location>
        <begin position="210"/>
        <end position="223"/>
    </location>
</feature>
<keyword evidence="2" id="KW-0159">Chromosome partition</keyword>
<dbReference type="GO" id="GO:0045132">
    <property type="term" value="P:meiotic chromosome segregation"/>
    <property type="evidence" value="ECO:0007669"/>
    <property type="project" value="InterPro"/>
</dbReference>
<feature type="compositionally biased region" description="Polar residues" evidence="3">
    <location>
        <begin position="311"/>
        <end position="324"/>
    </location>
</feature>
<feature type="compositionally biased region" description="Low complexity" evidence="3">
    <location>
        <begin position="453"/>
        <end position="470"/>
    </location>
</feature>
<name>A0A9N8E1N4_9STRA</name>
<evidence type="ECO:0000256" key="3">
    <source>
        <dbReference type="SAM" id="MobiDB-lite"/>
    </source>
</evidence>
<feature type="compositionally biased region" description="Low complexity" evidence="3">
    <location>
        <begin position="625"/>
        <end position="634"/>
    </location>
</feature>
<feature type="compositionally biased region" description="Polar residues" evidence="3">
    <location>
        <begin position="732"/>
        <end position="749"/>
    </location>
</feature>
<accession>A0A9N8E1N4</accession>
<evidence type="ECO:0000259" key="4">
    <source>
        <dbReference type="Pfam" id="PF07557"/>
    </source>
</evidence>
<proteinExistence type="inferred from homology"/>
<evidence type="ECO:0000313" key="5">
    <source>
        <dbReference type="EMBL" id="CAB9512334.1"/>
    </source>
</evidence>
<dbReference type="Pfam" id="PF07557">
    <property type="entry name" value="Shugoshin_C"/>
    <property type="match status" value="1"/>
</dbReference>
<feature type="region of interest" description="Disordered" evidence="3">
    <location>
        <begin position="1"/>
        <end position="50"/>
    </location>
</feature>
<dbReference type="InterPro" id="IPR011515">
    <property type="entry name" value="Shugoshin_C"/>
</dbReference>
<feature type="compositionally biased region" description="Basic and acidic residues" evidence="3">
    <location>
        <begin position="417"/>
        <end position="426"/>
    </location>
</feature>
<feature type="compositionally biased region" description="Polar residues" evidence="3">
    <location>
        <begin position="647"/>
        <end position="659"/>
    </location>
</feature>
<gene>
    <name evidence="5" type="ORF">SEMRO_530_G161190.1</name>
</gene>
<dbReference type="Proteomes" id="UP001153069">
    <property type="component" value="Unassembled WGS sequence"/>
</dbReference>
<feature type="compositionally biased region" description="Basic and acidic residues" evidence="3">
    <location>
        <begin position="754"/>
        <end position="767"/>
    </location>
</feature>
<comment type="caution">
    <text evidence="5">The sequence shown here is derived from an EMBL/GenBank/DDBJ whole genome shotgun (WGS) entry which is preliminary data.</text>
</comment>
<evidence type="ECO:0000313" key="6">
    <source>
        <dbReference type="Proteomes" id="UP001153069"/>
    </source>
</evidence>
<dbReference type="GO" id="GO:0000775">
    <property type="term" value="C:chromosome, centromeric region"/>
    <property type="evidence" value="ECO:0007669"/>
    <property type="project" value="InterPro"/>
</dbReference>
<feature type="compositionally biased region" description="Polar residues" evidence="3">
    <location>
        <begin position="520"/>
        <end position="534"/>
    </location>
</feature>
<sequence>MKRAAGQIRKVRRNKGGDKDGGSLDGASDSQEHVAEKPARRKPTAEEAALTAKNYRLAKELSDLRVRHREENKNVSRLTMENMNLATRWREAINHIGMLKKELAMQKHRTNEALTQLQRQKALACSPQSQGSLSLGQSPTNSLVEVAASRGASGVFQDVAAEMDKMDRLIAAHQTSSSPPPLPRASSSFDETPSFGAPSSPIVMDVSNESIREIDGEEKKTQESMDQPITPSPEKDDSNSNEEFNDNEHGGVNYFAPFKDAKNMVDVDSIGIDDPPFQLSPAASVTPSESPPPSPPNQTDSPSEDLEDKMPQQNSRNGSPSSLFPMTASPVLGRSKVFNESYPGDITRDVTAHPRSAERRPAADFKDIQEEDDSAIVSSTSMGSSKAQPPPLPLSSIAAFDASFATPFPDSFSPADESNKSDDKKTSTSPEPNGDEYNPFFPSPRKDEQQPKNSATSNSKSQSENSSVSSAGMSRRGQADNAPSPVFNGRPRTAVASGLFTSTTSITGNTVDTRRRPTPSFDNPANTSTPNQWNRGVAGLTSGDTGSIDAKDHASSGVTRYQTPPHGNRSPESTTGMDSEGPKRPEKTGAAAARARYEKALQPRGFTGGSRRFPRRADREEEQGASPVSAPSVSLAENKVAAANDISGGSSNHVVTQSSRVKERAASFAGMTTVAPVGDKRVTRGSWAARPSPTDSVGSKPWDEEVGDIPMSTSSSSIKSAEASSAVGHRTNGVSSFTGNSPSANSVRSSYARRLLERNRPWDKTSPKQETAPNVSTVSVQHDDLPQSKSDSPESRFIEAGRSRRRVKQPISYAEPSLGAKLRQGDVYFPKEDPGTRPATNPVHL</sequence>
<evidence type="ECO:0000256" key="1">
    <source>
        <dbReference type="ARBA" id="ARBA00010845"/>
    </source>
</evidence>
<feature type="compositionally biased region" description="Basic and acidic residues" evidence="3">
    <location>
        <begin position="346"/>
        <end position="368"/>
    </location>
</feature>
<dbReference type="GO" id="GO:0005634">
    <property type="term" value="C:nucleus"/>
    <property type="evidence" value="ECO:0007669"/>
    <property type="project" value="InterPro"/>
</dbReference>
<evidence type="ECO:0000256" key="2">
    <source>
        <dbReference type="ARBA" id="ARBA00022829"/>
    </source>
</evidence>
<dbReference type="EMBL" id="CAICTM010000529">
    <property type="protein sequence ID" value="CAB9512334.1"/>
    <property type="molecule type" value="Genomic_DNA"/>
</dbReference>
<feature type="domain" description="Shugoshin C-terminal" evidence="4">
    <location>
        <begin position="801"/>
        <end position="823"/>
    </location>
</feature>
<feature type="compositionally biased region" description="Polar residues" evidence="3">
    <location>
        <begin position="376"/>
        <end position="387"/>
    </location>
</feature>
<keyword evidence="6" id="KW-1185">Reference proteome</keyword>
<feature type="compositionally biased region" description="Basic residues" evidence="3">
    <location>
        <begin position="1"/>
        <end position="14"/>
    </location>
</feature>